<dbReference type="InterPro" id="IPR019109">
    <property type="entry name" value="MamF_MmsF"/>
</dbReference>
<evidence type="ECO:0000256" key="5">
    <source>
        <dbReference type="SAM" id="Phobius"/>
    </source>
</evidence>
<evidence type="ECO:0000256" key="3">
    <source>
        <dbReference type="ARBA" id="ARBA00022989"/>
    </source>
</evidence>
<dbReference type="RefSeq" id="WP_377022318.1">
    <property type="nucleotide sequence ID" value="NZ_JBHLTS010000020.1"/>
</dbReference>
<keyword evidence="7" id="KW-1185">Reference proteome</keyword>
<dbReference type="EMBL" id="JBHLTS010000020">
    <property type="protein sequence ID" value="MFC0514473.1"/>
    <property type="molecule type" value="Genomic_DNA"/>
</dbReference>
<feature type="transmembrane region" description="Helical" evidence="5">
    <location>
        <begin position="15"/>
        <end position="35"/>
    </location>
</feature>
<evidence type="ECO:0000256" key="4">
    <source>
        <dbReference type="ARBA" id="ARBA00023136"/>
    </source>
</evidence>
<feature type="transmembrane region" description="Helical" evidence="5">
    <location>
        <begin position="75"/>
        <end position="100"/>
    </location>
</feature>
<name>A0ABV6L4S9_9SPHI</name>
<evidence type="ECO:0000256" key="2">
    <source>
        <dbReference type="ARBA" id="ARBA00022692"/>
    </source>
</evidence>
<proteinExistence type="predicted"/>
<keyword evidence="2 5" id="KW-0812">Transmembrane</keyword>
<gene>
    <name evidence="6" type="ORF">ACFFGT_09685</name>
</gene>
<keyword evidence="4 5" id="KW-0472">Membrane</keyword>
<keyword evidence="3 5" id="KW-1133">Transmembrane helix</keyword>
<accession>A0ABV6L4S9</accession>
<evidence type="ECO:0000313" key="7">
    <source>
        <dbReference type="Proteomes" id="UP001589828"/>
    </source>
</evidence>
<dbReference type="Pfam" id="PF09685">
    <property type="entry name" value="MamF_MmsF"/>
    <property type="match status" value="1"/>
</dbReference>
<organism evidence="6 7">
    <name type="scientific">Mucilaginibacter angelicae</name>
    <dbReference type="NCBI Taxonomy" id="869718"/>
    <lineage>
        <taxon>Bacteria</taxon>
        <taxon>Pseudomonadati</taxon>
        <taxon>Bacteroidota</taxon>
        <taxon>Sphingobacteriia</taxon>
        <taxon>Sphingobacteriales</taxon>
        <taxon>Sphingobacteriaceae</taxon>
        <taxon>Mucilaginibacter</taxon>
    </lineage>
</organism>
<reference evidence="6 7" key="1">
    <citation type="submission" date="2024-09" db="EMBL/GenBank/DDBJ databases">
        <authorList>
            <person name="Sun Q."/>
            <person name="Mori K."/>
        </authorList>
    </citation>
    <scope>NUCLEOTIDE SEQUENCE [LARGE SCALE GENOMIC DNA]</scope>
    <source>
        <strain evidence="6 7">NCAIM B.02415</strain>
    </source>
</reference>
<protein>
    <recommendedName>
        <fullName evidence="8">DUF4870 domain-containing protein</fullName>
    </recommendedName>
</protein>
<evidence type="ECO:0008006" key="8">
    <source>
        <dbReference type="Google" id="ProtNLM"/>
    </source>
</evidence>
<sequence length="121" mass="13359">MNNYSPADDGKTASIISYFFILGWLIAYFGIYINNKTALASYQLRQTLLFHLVAMVIYYAIGALAGAIFFTSGVFIGVVLIWIVRTALIILWIVGFIGAVNGERKPIPFIGERAQSIFSGI</sequence>
<feature type="transmembrane region" description="Helical" evidence="5">
    <location>
        <begin position="47"/>
        <end position="69"/>
    </location>
</feature>
<dbReference type="Proteomes" id="UP001589828">
    <property type="component" value="Unassembled WGS sequence"/>
</dbReference>
<comment type="caution">
    <text evidence="6">The sequence shown here is derived from an EMBL/GenBank/DDBJ whole genome shotgun (WGS) entry which is preliminary data.</text>
</comment>
<evidence type="ECO:0000256" key="1">
    <source>
        <dbReference type="ARBA" id="ARBA00004141"/>
    </source>
</evidence>
<evidence type="ECO:0000313" key="6">
    <source>
        <dbReference type="EMBL" id="MFC0514473.1"/>
    </source>
</evidence>
<comment type="subcellular location">
    <subcellularLocation>
        <location evidence="1">Membrane</location>
        <topology evidence="1">Multi-pass membrane protein</topology>
    </subcellularLocation>
</comment>